<dbReference type="KEGG" id="char:105902447"/>
<feature type="compositionally biased region" description="Basic residues" evidence="1">
    <location>
        <begin position="350"/>
        <end position="366"/>
    </location>
</feature>
<dbReference type="OrthoDB" id="2538319at2759"/>
<dbReference type="InterPro" id="IPR041591">
    <property type="entry name" value="OCRE"/>
</dbReference>
<dbReference type="GeneTree" id="ENSGT00730000111121"/>
<feature type="compositionally biased region" description="Basic and acidic residues" evidence="1">
    <location>
        <begin position="243"/>
        <end position="256"/>
    </location>
</feature>
<feature type="domain" description="G-patch" evidence="3">
    <location>
        <begin position="640"/>
        <end position="686"/>
    </location>
</feature>
<organism evidence="4 5">
    <name type="scientific">Clupea harengus</name>
    <name type="common">Atlantic herring</name>
    <dbReference type="NCBI Taxonomy" id="7950"/>
    <lineage>
        <taxon>Eukaryota</taxon>
        <taxon>Metazoa</taxon>
        <taxon>Chordata</taxon>
        <taxon>Craniata</taxon>
        <taxon>Vertebrata</taxon>
        <taxon>Euteleostomi</taxon>
        <taxon>Actinopterygii</taxon>
        <taxon>Neopterygii</taxon>
        <taxon>Teleostei</taxon>
        <taxon>Clupei</taxon>
        <taxon>Clupeiformes</taxon>
        <taxon>Clupeoidei</taxon>
        <taxon>Clupeidae</taxon>
        <taxon>Clupea</taxon>
    </lineage>
</organism>
<feature type="compositionally biased region" description="Basic and acidic residues" evidence="1">
    <location>
        <begin position="70"/>
        <end position="96"/>
    </location>
</feature>
<dbReference type="AlphaFoldDB" id="A0A6P3W077"/>
<proteinExistence type="predicted"/>
<name>A0A6P3W077_CLUHA</name>
<feature type="compositionally biased region" description="Low complexity" evidence="1">
    <location>
        <begin position="398"/>
        <end position="427"/>
    </location>
</feature>
<dbReference type="RefSeq" id="XP_012685491.1">
    <property type="nucleotide sequence ID" value="XM_012830037.3"/>
</dbReference>
<dbReference type="SMART" id="SM00443">
    <property type="entry name" value="G_patch"/>
    <property type="match status" value="1"/>
</dbReference>
<feature type="compositionally biased region" description="Polar residues" evidence="1">
    <location>
        <begin position="137"/>
        <end position="146"/>
    </location>
</feature>
<sequence length="743" mass="83286">MSSSREEDPGVDVCGLKLKVEVLERELKMCRAELQKLQNQLSQSQQLENTDDYNEDLRQQVKMLSAELHAQQKQETKTDAETQTERHTWTETEHHTWTQIDHSRHDYGGYHFGETETDVLEVAGAETPCAVDPQSVDLLQSSPTPGESKESGNTDSNSSLQPQTGDSGSIADMLRATAEEALFHTGYVFDENSGMYYDHSTGFFYDSANQLYYDSNTGIYYYYDADSGKYQFHSKIELLSTQTDHEPHDQKTADKKTRSKKNTIGALVHEDGDRTGEGLMSGKNGPEVECQRRKKYVTGKCRKSCSTEPAEKAKKSKKSCHNRSHQRSVKKKKAKKKKREEDDAHSDSSKRRHKKTLKAKRKKHSSQRHEDKQRSKREHSTDSELEEGEITESEGQKSTSSSSSSSSDTPNSPNTEEAAPEAPEAPEAWPPCVRVTVVRSPALQIGSLFILTADAAATIGREKDLDHAVRIPEVEVSKSHAEVYFDLDQQCYMLVDLGSQNGTVVNGNRIFQPKVRCEPCPLSHGDEVKIGETVLSFHIHPGTDTCDGCEPGQIIAHLSRHPKEQNSGHVVGEDKELVRQRELKQMKVKYGLKSSDFEEVKALSNPLYKDRAKTRRKVVGSEGTFHRDDSPSSLHVEISEVNKGRKMLEKMGWKRGDGLGKDGAGMKDPIQLQVRKAQSGLGSRMFMPMDHGTMATTKTQEKWRKAQERFIETCQTPPSETPPLPSSAVKSRLKAWVKGESTD</sequence>
<feature type="region of interest" description="Disordered" evidence="1">
    <location>
        <begin position="69"/>
        <end position="96"/>
    </location>
</feature>
<dbReference type="Pfam" id="PF00498">
    <property type="entry name" value="FHA"/>
    <property type="match status" value="1"/>
</dbReference>
<dbReference type="Gene3D" id="2.60.200.20">
    <property type="match status" value="1"/>
</dbReference>
<feature type="region of interest" description="Disordered" evidence="1">
    <location>
        <begin position="301"/>
        <end position="427"/>
    </location>
</feature>
<dbReference type="GO" id="GO:0001570">
    <property type="term" value="P:vasculogenesis"/>
    <property type="evidence" value="ECO:0007669"/>
    <property type="project" value="TreeGrafter"/>
</dbReference>
<dbReference type="InterPro" id="IPR000467">
    <property type="entry name" value="G_patch_dom"/>
</dbReference>
<dbReference type="CTD" id="55109"/>
<feature type="compositionally biased region" description="Polar residues" evidence="1">
    <location>
        <begin position="153"/>
        <end position="167"/>
    </location>
</feature>
<feature type="region of interest" description="Disordered" evidence="1">
    <location>
        <begin position="130"/>
        <end position="168"/>
    </location>
</feature>
<dbReference type="InterPro" id="IPR053027">
    <property type="entry name" value="AGGF1"/>
</dbReference>
<dbReference type="RefSeq" id="XP_031434348.1">
    <property type="nucleotide sequence ID" value="XM_031578488.2"/>
</dbReference>
<dbReference type="Pfam" id="PF17780">
    <property type="entry name" value="OCRE"/>
    <property type="match status" value="1"/>
</dbReference>
<dbReference type="GO" id="GO:0003676">
    <property type="term" value="F:nucleic acid binding"/>
    <property type="evidence" value="ECO:0007669"/>
    <property type="project" value="InterPro"/>
</dbReference>
<evidence type="ECO:0000313" key="5">
    <source>
        <dbReference type="RefSeq" id="XP_012685491.1"/>
    </source>
</evidence>
<dbReference type="PROSITE" id="PS50174">
    <property type="entry name" value="G_PATCH"/>
    <property type="match status" value="1"/>
</dbReference>
<feature type="domain" description="FHA" evidence="2">
    <location>
        <begin position="457"/>
        <end position="510"/>
    </location>
</feature>
<reference evidence="5 6" key="1">
    <citation type="submission" date="2025-04" db="UniProtKB">
        <authorList>
            <consortium name="RefSeq"/>
        </authorList>
    </citation>
    <scope>IDENTIFICATION</scope>
</reference>
<dbReference type="Proteomes" id="UP000515152">
    <property type="component" value="Chromosome 12"/>
</dbReference>
<dbReference type="SUPFAM" id="SSF49879">
    <property type="entry name" value="SMAD/FHA domain"/>
    <property type="match status" value="1"/>
</dbReference>
<dbReference type="SMART" id="SM00240">
    <property type="entry name" value="FHA"/>
    <property type="match status" value="1"/>
</dbReference>
<dbReference type="PANTHER" id="PTHR23106">
    <property type="entry name" value="ANGIOGENIC FACTOR WITH G PATCH AND FHA DOMAINS 1"/>
    <property type="match status" value="1"/>
</dbReference>
<evidence type="ECO:0000313" key="6">
    <source>
        <dbReference type="RefSeq" id="XP_031434348.1"/>
    </source>
</evidence>
<dbReference type="CDD" id="cd16164">
    <property type="entry name" value="OCRE_VG5Q"/>
    <property type="match status" value="1"/>
</dbReference>
<feature type="region of interest" description="Disordered" evidence="1">
    <location>
        <begin position="241"/>
        <end position="286"/>
    </location>
</feature>
<dbReference type="PANTHER" id="PTHR23106:SF24">
    <property type="entry name" value="ANGIOGENIC FACTOR WITH G PATCH AND FHA DOMAINS 1"/>
    <property type="match status" value="1"/>
</dbReference>
<keyword evidence="4" id="KW-1185">Reference proteome</keyword>
<accession>A0A6P3W077</accession>
<gene>
    <name evidence="5 6" type="primary">aggf1</name>
</gene>
<dbReference type="PROSITE" id="PS50006">
    <property type="entry name" value="FHA_DOMAIN"/>
    <property type="match status" value="1"/>
</dbReference>
<evidence type="ECO:0000259" key="2">
    <source>
        <dbReference type="PROSITE" id="PS50006"/>
    </source>
</evidence>
<dbReference type="InterPro" id="IPR008984">
    <property type="entry name" value="SMAD_FHA_dom_sf"/>
</dbReference>
<feature type="region of interest" description="Disordered" evidence="1">
    <location>
        <begin position="715"/>
        <end position="743"/>
    </location>
</feature>
<dbReference type="Pfam" id="PF01585">
    <property type="entry name" value="G-patch"/>
    <property type="match status" value="1"/>
</dbReference>
<dbReference type="InterPro" id="IPR000253">
    <property type="entry name" value="FHA_dom"/>
</dbReference>
<feature type="compositionally biased region" description="Basic and acidic residues" evidence="1">
    <location>
        <begin position="367"/>
        <end position="382"/>
    </location>
</feature>
<dbReference type="CDD" id="cd22686">
    <property type="entry name" value="FHA_AGGF1"/>
    <property type="match status" value="1"/>
</dbReference>
<evidence type="ECO:0000256" key="1">
    <source>
        <dbReference type="SAM" id="MobiDB-lite"/>
    </source>
</evidence>
<dbReference type="GeneID" id="105902447"/>
<evidence type="ECO:0000259" key="3">
    <source>
        <dbReference type="PROSITE" id="PS50174"/>
    </source>
</evidence>
<feature type="compositionally biased region" description="Basic residues" evidence="1">
    <location>
        <begin position="314"/>
        <end position="338"/>
    </location>
</feature>
<feature type="compositionally biased region" description="Basic and acidic residues" evidence="1">
    <location>
        <begin position="339"/>
        <end position="349"/>
    </location>
</feature>
<feature type="compositionally biased region" description="Acidic residues" evidence="1">
    <location>
        <begin position="383"/>
        <end position="392"/>
    </location>
</feature>
<protein>
    <submittedName>
        <fullName evidence="5 6">Angiogenic factor with G patch and FHA domains 1</fullName>
    </submittedName>
</protein>
<evidence type="ECO:0000313" key="4">
    <source>
        <dbReference type="Proteomes" id="UP000515152"/>
    </source>
</evidence>
<dbReference type="InterPro" id="IPR035624">
    <property type="entry name" value="AGGF1_OCRE"/>
</dbReference>